<reference evidence="1" key="1">
    <citation type="submission" date="2019-09" db="EMBL/GenBank/DDBJ databases">
        <title>Bird 10,000 Genomes (B10K) Project - Family phase.</title>
        <authorList>
            <person name="Zhang G."/>
        </authorList>
    </citation>
    <scope>NUCLEOTIDE SEQUENCE</scope>
    <source>
        <strain evidence="1">B10K-DU-001-30</strain>
        <tissue evidence="1">Muscle</tissue>
    </source>
</reference>
<evidence type="ECO:0000313" key="1">
    <source>
        <dbReference type="EMBL" id="NXP75702.1"/>
    </source>
</evidence>
<proteinExistence type="predicted"/>
<sequence length="287" mass="31410">MEEPRSHNERCSCRNTNCVERPLRRLFEGLGSGVAACPWPFVLLPLLLSGGLSAGFIFLPQRQANDIEEQFTPTEGPAKAERDFVQRYFPTNDSHRFSATRLPTEGAYAALIAVAAEGKSVLDSEAWSEVLRLDEEVRTSGYERLCARNATDGACSSPNPLLPANATAAAPQNLTYPGSGASFLGTALGGVRMEPGGQVVSARALKLMYYLQEDGPEAAAASRQWLESFLQEFPSQLANMNFTAIQVTYFTSLSRQQEFEGNTKSVIPLFSITYFLTITFSIVSCLR</sequence>
<gene>
    <name evidence="1" type="primary">Ptchd3</name>
    <name evidence="1" type="ORF">RAMSUL_R03967</name>
</gene>
<dbReference type="AlphaFoldDB" id="A0A852C3C5"/>
<dbReference type="Proteomes" id="UP000611227">
    <property type="component" value="Unassembled WGS sequence"/>
</dbReference>
<dbReference type="EMBL" id="WBNM01020927">
    <property type="protein sequence ID" value="NXP75702.1"/>
    <property type="molecule type" value="Genomic_DNA"/>
</dbReference>
<accession>A0A852C3C5</accession>
<organism evidence="1 2">
    <name type="scientific">Ramphastos sulfuratus</name>
    <dbReference type="NCBI Taxonomy" id="322582"/>
    <lineage>
        <taxon>Eukaryota</taxon>
        <taxon>Metazoa</taxon>
        <taxon>Chordata</taxon>
        <taxon>Craniata</taxon>
        <taxon>Vertebrata</taxon>
        <taxon>Euteleostomi</taxon>
        <taxon>Archelosauria</taxon>
        <taxon>Archosauria</taxon>
        <taxon>Dinosauria</taxon>
        <taxon>Saurischia</taxon>
        <taxon>Theropoda</taxon>
        <taxon>Coelurosauria</taxon>
        <taxon>Aves</taxon>
        <taxon>Neognathae</taxon>
        <taxon>Neoaves</taxon>
        <taxon>Telluraves</taxon>
        <taxon>Coraciimorphae</taxon>
        <taxon>Piciformes</taxon>
        <taxon>Ramphastidae</taxon>
        <taxon>Ramphastos</taxon>
    </lineage>
</organism>
<dbReference type="InterPro" id="IPR051697">
    <property type="entry name" value="Patched_domain-protein"/>
</dbReference>
<dbReference type="PANTHER" id="PTHR10796">
    <property type="entry name" value="PATCHED-RELATED"/>
    <property type="match status" value="1"/>
</dbReference>
<keyword evidence="2" id="KW-1185">Reference proteome</keyword>
<comment type="caution">
    <text evidence="1">The sequence shown here is derived from an EMBL/GenBank/DDBJ whole genome shotgun (WGS) entry which is preliminary data.</text>
</comment>
<protein>
    <submittedName>
        <fullName evidence="1">PTHD3 protein</fullName>
    </submittedName>
</protein>
<name>A0A852C3C5_9PICI</name>
<dbReference type="GO" id="GO:0016020">
    <property type="term" value="C:membrane"/>
    <property type="evidence" value="ECO:0007669"/>
    <property type="project" value="TreeGrafter"/>
</dbReference>
<feature type="non-terminal residue" evidence="1">
    <location>
        <position position="1"/>
    </location>
</feature>
<evidence type="ECO:0000313" key="2">
    <source>
        <dbReference type="Proteomes" id="UP000611227"/>
    </source>
</evidence>
<dbReference type="PANTHER" id="PTHR10796:SF60">
    <property type="entry name" value="PATCHED DOMAIN-CONTAINING PROTEIN 3"/>
    <property type="match status" value="1"/>
</dbReference>
<feature type="non-terminal residue" evidence="1">
    <location>
        <position position="287"/>
    </location>
</feature>